<sequence length="65" mass="8163">KLEQWRDKIAFEFRDNTNYWKKERESMKEDDFLKYKREYEARFGVPTAPYKNEINKSYLISIEYI</sequence>
<name>A0A9N9DUN0_9GLOM</name>
<organism evidence="1 2">
    <name type="scientific">Paraglomus occultum</name>
    <dbReference type="NCBI Taxonomy" id="144539"/>
    <lineage>
        <taxon>Eukaryota</taxon>
        <taxon>Fungi</taxon>
        <taxon>Fungi incertae sedis</taxon>
        <taxon>Mucoromycota</taxon>
        <taxon>Glomeromycotina</taxon>
        <taxon>Glomeromycetes</taxon>
        <taxon>Paraglomerales</taxon>
        <taxon>Paraglomeraceae</taxon>
        <taxon>Paraglomus</taxon>
    </lineage>
</organism>
<keyword evidence="2" id="KW-1185">Reference proteome</keyword>
<feature type="non-terminal residue" evidence="1">
    <location>
        <position position="1"/>
    </location>
</feature>
<gene>
    <name evidence="1" type="ORF">POCULU_LOCUS10061</name>
</gene>
<dbReference type="Proteomes" id="UP000789572">
    <property type="component" value="Unassembled WGS sequence"/>
</dbReference>
<dbReference type="OrthoDB" id="2408425at2759"/>
<comment type="caution">
    <text evidence="1">The sequence shown here is derived from an EMBL/GenBank/DDBJ whole genome shotgun (WGS) entry which is preliminary data.</text>
</comment>
<reference evidence="1" key="1">
    <citation type="submission" date="2021-06" db="EMBL/GenBank/DDBJ databases">
        <authorList>
            <person name="Kallberg Y."/>
            <person name="Tangrot J."/>
            <person name="Rosling A."/>
        </authorList>
    </citation>
    <scope>NUCLEOTIDE SEQUENCE</scope>
    <source>
        <strain evidence="1">IA702</strain>
    </source>
</reference>
<evidence type="ECO:0000313" key="1">
    <source>
        <dbReference type="EMBL" id="CAG8653175.1"/>
    </source>
</evidence>
<protein>
    <submittedName>
        <fullName evidence="1">4468_t:CDS:1</fullName>
    </submittedName>
</protein>
<accession>A0A9N9DUN0</accession>
<dbReference type="EMBL" id="CAJVPJ010004556">
    <property type="protein sequence ID" value="CAG8653175.1"/>
    <property type="molecule type" value="Genomic_DNA"/>
</dbReference>
<proteinExistence type="predicted"/>
<dbReference type="AlphaFoldDB" id="A0A9N9DUN0"/>
<evidence type="ECO:0000313" key="2">
    <source>
        <dbReference type="Proteomes" id="UP000789572"/>
    </source>
</evidence>